<dbReference type="GO" id="GO:0009116">
    <property type="term" value="P:nucleoside metabolic process"/>
    <property type="evidence" value="ECO:0007669"/>
    <property type="project" value="InterPro"/>
</dbReference>
<dbReference type="InterPro" id="IPR009486">
    <property type="entry name" value="Pur_nuclsid_perm"/>
</dbReference>
<evidence type="ECO:0000313" key="4">
    <source>
        <dbReference type="Proteomes" id="UP001197875"/>
    </source>
</evidence>
<dbReference type="PANTHER" id="PTHR38643">
    <property type="entry name" value="PURINE NUCLEOSIDE PERMEASE C285.05-RELATED"/>
    <property type="match status" value="1"/>
</dbReference>
<dbReference type="Pfam" id="PF06516">
    <property type="entry name" value="NUP"/>
    <property type="match status" value="1"/>
</dbReference>
<feature type="region of interest" description="Disordered" evidence="1">
    <location>
        <begin position="29"/>
        <end position="86"/>
    </location>
</feature>
<feature type="chain" id="PRO_5041922743" evidence="2">
    <location>
        <begin position="26"/>
        <end position="405"/>
    </location>
</feature>
<feature type="compositionally biased region" description="Acidic residues" evidence="1">
    <location>
        <begin position="49"/>
        <end position="86"/>
    </location>
</feature>
<dbReference type="Gene3D" id="3.40.50.1580">
    <property type="entry name" value="Nucleoside phosphorylase domain"/>
    <property type="match status" value="1"/>
</dbReference>
<protein>
    <submittedName>
        <fullName evidence="3">Purine nucleoside permease</fullName>
    </submittedName>
</protein>
<dbReference type="GO" id="GO:0003824">
    <property type="term" value="F:catalytic activity"/>
    <property type="evidence" value="ECO:0007669"/>
    <property type="project" value="InterPro"/>
</dbReference>
<evidence type="ECO:0000256" key="2">
    <source>
        <dbReference type="SAM" id="SignalP"/>
    </source>
</evidence>
<comment type="caution">
    <text evidence="3">The sequence shown here is derived from an EMBL/GenBank/DDBJ whole genome shotgun (WGS) entry which is preliminary data.</text>
</comment>
<keyword evidence="2" id="KW-0732">Signal</keyword>
<dbReference type="SUPFAM" id="SSF53167">
    <property type="entry name" value="Purine and uridine phosphorylases"/>
    <property type="match status" value="1"/>
</dbReference>
<evidence type="ECO:0000313" key="3">
    <source>
        <dbReference type="EMBL" id="MCC2191460.1"/>
    </source>
</evidence>
<proteinExistence type="predicted"/>
<dbReference type="Proteomes" id="UP001197875">
    <property type="component" value="Unassembled WGS sequence"/>
</dbReference>
<evidence type="ECO:0000256" key="1">
    <source>
        <dbReference type="SAM" id="MobiDB-lite"/>
    </source>
</evidence>
<accession>A0AAE3J8M8</accession>
<keyword evidence="4" id="KW-1185">Reference proteome</keyword>
<organism evidence="3 4">
    <name type="scientific">Fusicatenibacter faecihominis</name>
    <dbReference type="NCBI Taxonomy" id="2881276"/>
    <lineage>
        <taxon>Bacteria</taxon>
        <taxon>Bacillati</taxon>
        <taxon>Bacillota</taxon>
        <taxon>Clostridia</taxon>
        <taxon>Lachnospirales</taxon>
        <taxon>Lachnospiraceae</taxon>
        <taxon>Fusicatenibacter</taxon>
    </lineage>
</organism>
<reference evidence="3 4" key="1">
    <citation type="submission" date="2021-10" db="EMBL/GenBank/DDBJ databases">
        <title>Anaerobic single-cell dispensing facilitates the cultivation of human gut bacteria.</title>
        <authorList>
            <person name="Afrizal A."/>
        </authorList>
    </citation>
    <scope>NUCLEOTIDE SEQUENCE [LARGE SCALE GENOMIC DNA]</scope>
    <source>
        <strain evidence="3 4">CLA-AA-H277</strain>
    </source>
</reference>
<dbReference type="InterPro" id="IPR035994">
    <property type="entry name" value="Nucleoside_phosphorylase_sf"/>
</dbReference>
<name>A0AAE3J8M8_9FIRM</name>
<dbReference type="GO" id="GO:0055085">
    <property type="term" value="P:transmembrane transport"/>
    <property type="evidence" value="ECO:0007669"/>
    <property type="project" value="InterPro"/>
</dbReference>
<gene>
    <name evidence="3" type="ORF">LKD71_16985</name>
</gene>
<dbReference type="EMBL" id="JAJEPR010000057">
    <property type="protein sequence ID" value="MCC2191460.1"/>
    <property type="molecule type" value="Genomic_DNA"/>
</dbReference>
<feature type="compositionally biased region" description="Acidic residues" evidence="1">
    <location>
        <begin position="29"/>
        <end position="42"/>
    </location>
</feature>
<sequence>MKMRNLLAMSLLTAVVATAAVPVFAEEETEATETVAETEEATTEATEAVTEETTTEAVTEETTTEAAEAESEEAATEEATTEVAAEEADAADPISIKVLILPKFENGEMTGDFPGEAQYYYDAYVKDGDEYDITGGFEGNKLYVKDGVALYVTGMGKVNSAMSLQAILSDSRFDFSDAYVFSTGCAGSAIEYGVMGDVYVITATVDYDLGHHADPRELTDESDATWYHDDSYDSASYKILNQDLCNKVYDLVKDVKIETTDNTRAYMAAAFDNAEWATRDPEVLKGTTVTSDNYWKGEHGHETALLMTETYSCPDPYALTEMEDNALAVVLDRFGMLDRYIIIRDSVNTDVFMNGATPESLWDPNFEDSLDSESSVESADIFATAMENNYKVGSVVVDAILDGTF</sequence>
<dbReference type="RefSeq" id="WP_227616303.1">
    <property type="nucleotide sequence ID" value="NZ_JAJEPR010000057.1"/>
</dbReference>
<feature type="signal peptide" evidence="2">
    <location>
        <begin position="1"/>
        <end position="25"/>
    </location>
</feature>
<dbReference type="PANTHER" id="PTHR38643:SF1">
    <property type="entry name" value="PURINE NUCLEOSIDE PERMEASE C285.05-RELATED"/>
    <property type="match status" value="1"/>
</dbReference>
<dbReference type="AlphaFoldDB" id="A0AAE3J8M8"/>